<dbReference type="SUPFAM" id="SSF50630">
    <property type="entry name" value="Acid proteases"/>
    <property type="match status" value="1"/>
</dbReference>
<reference evidence="3" key="1">
    <citation type="submission" date="2016-04" db="EMBL/GenBank/DDBJ databases">
        <authorList>
            <person name="Evans L.H."/>
            <person name="Alamgir A."/>
            <person name="Owens N."/>
            <person name="Weber N.D."/>
            <person name="Virtaneva K."/>
            <person name="Barbian K."/>
            <person name="Babar A."/>
            <person name="Rosenke K."/>
        </authorList>
    </citation>
    <scope>NUCLEOTIDE SEQUENCE [LARGE SCALE GENOMIC DNA]</scope>
    <source>
        <strain evidence="3">CBS 101.48</strain>
    </source>
</reference>
<name>A0A168PYC4_ABSGL</name>
<feature type="region of interest" description="Disordered" evidence="2">
    <location>
        <begin position="1"/>
        <end position="41"/>
    </location>
</feature>
<keyword evidence="1" id="KW-0378">Hydrolase</keyword>
<dbReference type="GO" id="GO:0004190">
    <property type="term" value="F:aspartic-type endopeptidase activity"/>
    <property type="evidence" value="ECO:0007669"/>
    <property type="project" value="UniProtKB-KW"/>
</dbReference>
<dbReference type="Proteomes" id="UP000078561">
    <property type="component" value="Unassembled WGS sequence"/>
</dbReference>
<dbReference type="InterPro" id="IPR001969">
    <property type="entry name" value="Aspartic_peptidase_AS"/>
</dbReference>
<dbReference type="Gene3D" id="2.40.70.10">
    <property type="entry name" value="Acid Proteases"/>
    <property type="match status" value="1"/>
</dbReference>
<dbReference type="GO" id="GO:0006508">
    <property type="term" value="P:proteolysis"/>
    <property type="evidence" value="ECO:0007669"/>
    <property type="project" value="InterPro"/>
</dbReference>
<dbReference type="EMBL" id="LT554066">
    <property type="protein sequence ID" value="SAM03185.1"/>
    <property type="molecule type" value="Genomic_DNA"/>
</dbReference>
<keyword evidence="4" id="KW-1185">Reference proteome</keyword>
<dbReference type="PROSITE" id="PS00141">
    <property type="entry name" value="ASP_PROTEASE"/>
    <property type="match status" value="1"/>
</dbReference>
<sequence length="247" mass="27090">MAATFGSDDESPGYDSDSSEASTGYDTDQLEQGSESDDDCDSVVGYDYSFDNMRQSKPFKAPIVIGSQVVNAVFDTGASVSIISGNLARRLGLKTNGDKLTLTSFDDRARHDCKIVDNVPIRVGGKLRPEHMCVQEGARDDLCLLGMTWFKHYGVKQDLESGTILVPTMNGSQCVELVDWLYSFSRRRGVSLERSLGVIVVLWSDHRVDRCPPSFLWCLPRCALLFGPQQVWSLAVVHGNTVPNGSG</sequence>
<protein>
    <submittedName>
        <fullName evidence="3">Uncharacterized protein</fullName>
    </submittedName>
</protein>
<dbReference type="Pfam" id="PF13975">
    <property type="entry name" value="gag-asp_proteas"/>
    <property type="match status" value="1"/>
</dbReference>
<evidence type="ECO:0000256" key="2">
    <source>
        <dbReference type="SAM" id="MobiDB-lite"/>
    </source>
</evidence>
<dbReference type="AlphaFoldDB" id="A0A168PYC4"/>
<evidence type="ECO:0000256" key="1">
    <source>
        <dbReference type="ARBA" id="ARBA00022750"/>
    </source>
</evidence>
<dbReference type="InterPro" id="IPR021109">
    <property type="entry name" value="Peptidase_aspartic_dom_sf"/>
</dbReference>
<evidence type="ECO:0000313" key="4">
    <source>
        <dbReference type="Proteomes" id="UP000078561"/>
    </source>
</evidence>
<keyword evidence="1" id="KW-0645">Protease</keyword>
<dbReference type="InParanoid" id="A0A168PYC4"/>
<organism evidence="3">
    <name type="scientific">Absidia glauca</name>
    <name type="common">Pin mould</name>
    <dbReference type="NCBI Taxonomy" id="4829"/>
    <lineage>
        <taxon>Eukaryota</taxon>
        <taxon>Fungi</taxon>
        <taxon>Fungi incertae sedis</taxon>
        <taxon>Mucoromycota</taxon>
        <taxon>Mucoromycotina</taxon>
        <taxon>Mucoromycetes</taxon>
        <taxon>Mucorales</taxon>
        <taxon>Cunninghamellaceae</taxon>
        <taxon>Absidia</taxon>
    </lineage>
</organism>
<feature type="compositionally biased region" description="Polar residues" evidence="2">
    <location>
        <begin position="19"/>
        <end position="33"/>
    </location>
</feature>
<dbReference type="CDD" id="cd00303">
    <property type="entry name" value="retropepsin_like"/>
    <property type="match status" value="1"/>
</dbReference>
<proteinExistence type="predicted"/>
<evidence type="ECO:0000313" key="3">
    <source>
        <dbReference type="EMBL" id="SAM03185.1"/>
    </source>
</evidence>
<accession>A0A168PYC4</accession>
<dbReference type="STRING" id="4829.A0A168PYC4"/>
<dbReference type="OrthoDB" id="2246976at2759"/>
<keyword evidence="1" id="KW-0064">Aspartyl protease</keyword>
<gene>
    <name evidence="3" type="primary">ABSGL_09003.1 scaffold 10666</name>
</gene>